<gene>
    <name evidence="3" type="ORF">GCM10010307_00120</name>
</gene>
<sequence>MAAPPPSYPPRPTHPPSPPSAYDSPYAGTSPSPGQAPSGDEQPPAESRFRRALTMVCAAALVVLAATLYGAGDSSSGTVQRSLHPPTAQQVPPAAPQAVTPPPQTEPPAKAEKQLPPSEPTRLHIPKILVDAPFTPLDIDAKGQLEAPPADNVNLVGWYAKGASPGELGTSVIAGHVDTTTSAAVFARLRELKKGDVFHVTRADGLRASFVVDSAEVFAKDKFPDDRVYADTHRAEVRLITCAGVYDRSAKDYKENLVVFAHLV</sequence>
<comment type="caution">
    <text evidence="3">The sequence shown here is derived from an EMBL/GenBank/DDBJ whole genome shotgun (WGS) entry which is preliminary data.</text>
</comment>
<dbReference type="CDD" id="cd05829">
    <property type="entry name" value="Sortase_F"/>
    <property type="match status" value="1"/>
</dbReference>
<accession>A0ABN3Q7U5</accession>
<feature type="region of interest" description="Disordered" evidence="2">
    <location>
        <begin position="1"/>
        <end position="47"/>
    </location>
</feature>
<keyword evidence="1" id="KW-0378">Hydrolase</keyword>
<feature type="compositionally biased region" description="Pro residues" evidence="2">
    <location>
        <begin position="1"/>
        <end position="19"/>
    </location>
</feature>
<keyword evidence="4" id="KW-1185">Reference proteome</keyword>
<dbReference type="Proteomes" id="UP001500151">
    <property type="component" value="Unassembled WGS sequence"/>
</dbReference>
<dbReference type="EMBL" id="BAAASJ010000001">
    <property type="protein sequence ID" value="GAA2618248.1"/>
    <property type="molecule type" value="Genomic_DNA"/>
</dbReference>
<dbReference type="Pfam" id="PF04203">
    <property type="entry name" value="Sortase"/>
    <property type="match status" value="1"/>
</dbReference>
<dbReference type="SUPFAM" id="SSF63817">
    <property type="entry name" value="Sortase"/>
    <property type="match status" value="1"/>
</dbReference>
<proteinExistence type="predicted"/>
<dbReference type="Gene3D" id="2.40.260.10">
    <property type="entry name" value="Sortase"/>
    <property type="match status" value="1"/>
</dbReference>
<protein>
    <submittedName>
        <fullName evidence="3">Class F sortase</fullName>
    </submittedName>
</protein>
<dbReference type="InterPro" id="IPR042001">
    <property type="entry name" value="Sortase_F"/>
</dbReference>
<evidence type="ECO:0000313" key="4">
    <source>
        <dbReference type="Proteomes" id="UP001500151"/>
    </source>
</evidence>
<dbReference type="InterPro" id="IPR005754">
    <property type="entry name" value="Sortase"/>
</dbReference>
<organism evidence="3 4">
    <name type="scientific">Streptomyces vastus</name>
    <dbReference type="NCBI Taxonomy" id="285451"/>
    <lineage>
        <taxon>Bacteria</taxon>
        <taxon>Bacillati</taxon>
        <taxon>Actinomycetota</taxon>
        <taxon>Actinomycetes</taxon>
        <taxon>Kitasatosporales</taxon>
        <taxon>Streptomycetaceae</taxon>
        <taxon>Streptomyces</taxon>
    </lineage>
</organism>
<feature type="region of interest" description="Disordered" evidence="2">
    <location>
        <begin position="73"/>
        <end position="123"/>
    </location>
</feature>
<dbReference type="NCBIfam" id="NF033748">
    <property type="entry name" value="class_F_sortase"/>
    <property type="match status" value="1"/>
</dbReference>
<evidence type="ECO:0000313" key="3">
    <source>
        <dbReference type="EMBL" id="GAA2618248.1"/>
    </source>
</evidence>
<evidence type="ECO:0000256" key="1">
    <source>
        <dbReference type="ARBA" id="ARBA00022801"/>
    </source>
</evidence>
<name>A0ABN3Q7U5_9ACTN</name>
<evidence type="ECO:0000256" key="2">
    <source>
        <dbReference type="SAM" id="MobiDB-lite"/>
    </source>
</evidence>
<dbReference type="InterPro" id="IPR023365">
    <property type="entry name" value="Sortase_dom-sf"/>
</dbReference>
<reference evidence="3 4" key="1">
    <citation type="journal article" date="2019" name="Int. J. Syst. Evol. Microbiol.">
        <title>The Global Catalogue of Microorganisms (GCM) 10K type strain sequencing project: providing services to taxonomists for standard genome sequencing and annotation.</title>
        <authorList>
            <consortium name="The Broad Institute Genomics Platform"/>
            <consortium name="The Broad Institute Genome Sequencing Center for Infectious Disease"/>
            <person name="Wu L."/>
            <person name="Ma J."/>
        </authorList>
    </citation>
    <scope>NUCLEOTIDE SEQUENCE [LARGE SCALE GENOMIC DNA]</scope>
    <source>
        <strain evidence="3 4">JCM 4524</strain>
    </source>
</reference>
<feature type="compositionally biased region" description="Pro residues" evidence="2">
    <location>
        <begin position="93"/>
        <end position="106"/>
    </location>
</feature>